<evidence type="ECO:0000256" key="1">
    <source>
        <dbReference type="ARBA" id="ARBA00004123"/>
    </source>
</evidence>
<sequence>MSKQTHPQPEQMGGPSKSALSGPAPPKRKSRSTRGLQNKVNALEEQMGHVKANLENVVSLLLRLAPSAGLVAPVVPKTSSLDAAAPGVTAPPDSVAISPLEQWVQQLSNDGPSSLVHPIPPHPNHTQSLLGDLGAIEEGSEADGSTTEDDKELPEGEGEVEGLSMMREMLRREERRRLRADGHLTISDDPVSPKNRSTVGGQAGTDLMGHDDAQGLTKKRKRSHHQNNERSDVSTPSVKSMDPMVKGICSELHGKQLFDLFFKGAHAFIPVYDPSTDTWESLRRRSPFSISAILFVGQKIVDAGHEPSELQKQLKDHAEKIGNTTLFSPIANAEALQAMIVLASWGDTGWRPGSHAVSMAFDMDLYKCLPKLAEREHTSSTAMISSNEETERRLVVGARLWLLVCKMALEMAYNHGRPLIIDEGLILPHSHALLNHPSRLPTDGRIIASCELHLQSLPLHRMNLSNDKRYIDQALQRYNDGASSWEAKWREYYIQQGIPPDHVLVTDLTTQRCFGSILTNSCLLREIRSPHDVGNLPLHRKKWLLSSLDDAQFIAGRILASEKDKLLYANHYSHVALASVSRIYIRLATLFPAAVDLRRVAKDLTQLTDVLSHFPGFSFARQLRYVITKARKGRILPPETRPGSPKPGLGPEGSFNPYLETDPRYPTRLPVDGHIILERGPELHGDNLINESPSEFDPFIAEQMFNQSLFGNMTDHGQGQSHDNMFNFDLDTGWNGPVNDGAFREYSSSSETNQAQTQWSGGSGAASAAGGNSNILSWLDFPALDLDQFGIWNGN</sequence>
<dbReference type="GeneID" id="30204926"/>
<keyword evidence="8" id="KW-1185">Reference proteome</keyword>
<dbReference type="GO" id="GO:0000981">
    <property type="term" value="F:DNA-binding transcription factor activity, RNA polymerase II-specific"/>
    <property type="evidence" value="ECO:0007669"/>
    <property type="project" value="TreeGrafter"/>
</dbReference>
<dbReference type="CDD" id="cd12148">
    <property type="entry name" value="fungal_TF_MHR"/>
    <property type="match status" value="1"/>
</dbReference>
<feature type="region of interest" description="Disordered" evidence="6">
    <location>
        <begin position="108"/>
        <end position="165"/>
    </location>
</feature>
<evidence type="ECO:0000313" key="8">
    <source>
        <dbReference type="Proteomes" id="UP000092730"/>
    </source>
</evidence>
<name>A0AAJ8K2Z8_9TREE</name>
<proteinExistence type="predicted"/>
<evidence type="ECO:0000256" key="4">
    <source>
        <dbReference type="ARBA" id="ARBA00023163"/>
    </source>
</evidence>
<feature type="region of interest" description="Disordered" evidence="6">
    <location>
        <begin position="181"/>
        <end position="240"/>
    </location>
</feature>
<evidence type="ECO:0000256" key="6">
    <source>
        <dbReference type="SAM" id="MobiDB-lite"/>
    </source>
</evidence>
<feature type="compositionally biased region" description="Polar residues" evidence="6">
    <location>
        <begin position="746"/>
        <end position="759"/>
    </location>
</feature>
<accession>A0AAJ8K2Z8</accession>
<feature type="region of interest" description="Disordered" evidence="6">
    <location>
        <begin position="635"/>
        <end position="657"/>
    </location>
</feature>
<reference evidence="7" key="1">
    <citation type="submission" date="2013-07" db="EMBL/GenBank/DDBJ databases">
        <authorList>
            <consortium name="The Broad Institute Genome Sequencing Platform"/>
            <person name="Cuomo C."/>
            <person name="Litvintseva A."/>
            <person name="Chen Y."/>
            <person name="Heitman J."/>
            <person name="Sun S."/>
            <person name="Springer D."/>
            <person name="Dromer F."/>
            <person name="Young S.K."/>
            <person name="Zeng Q."/>
            <person name="Gargeya S."/>
            <person name="Fitzgerald M."/>
            <person name="Abouelleil A."/>
            <person name="Alvarado L."/>
            <person name="Berlin A.M."/>
            <person name="Chapman S.B."/>
            <person name="Dewar J."/>
            <person name="Goldberg J."/>
            <person name="Griggs A."/>
            <person name="Gujja S."/>
            <person name="Hansen M."/>
            <person name="Howarth C."/>
            <person name="Imamovic A."/>
            <person name="Larimer J."/>
            <person name="McCowan C."/>
            <person name="Murphy C."/>
            <person name="Pearson M."/>
            <person name="Priest M."/>
            <person name="Roberts A."/>
            <person name="Saif S."/>
            <person name="Shea T."/>
            <person name="Sykes S."/>
            <person name="Wortman J."/>
            <person name="Nusbaum C."/>
            <person name="Birren B."/>
        </authorList>
    </citation>
    <scope>NUCLEOTIDE SEQUENCE</scope>
    <source>
        <strain evidence="7">CBS 10118</strain>
    </source>
</reference>
<keyword evidence="2" id="KW-0805">Transcription regulation</keyword>
<keyword evidence="3" id="KW-0238">DNA-binding</keyword>
<dbReference type="PANTHER" id="PTHR31845">
    <property type="entry name" value="FINGER DOMAIN PROTEIN, PUTATIVE-RELATED"/>
    <property type="match status" value="1"/>
</dbReference>
<dbReference type="RefSeq" id="XP_065725445.1">
    <property type="nucleotide sequence ID" value="XM_065869373.1"/>
</dbReference>
<dbReference type="InterPro" id="IPR051089">
    <property type="entry name" value="prtT"/>
</dbReference>
<dbReference type="AlphaFoldDB" id="A0AAJ8K2Z8"/>
<keyword evidence="5" id="KW-0539">Nucleus</keyword>
<dbReference type="EMBL" id="CP144541">
    <property type="protein sequence ID" value="WVW79878.1"/>
    <property type="molecule type" value="Genomic_DNA"/>
</dbReference>
<feature type="compositionally biased region" description="Acidic residues" evidence="6">
    <location>
        <begin position="138"/>
        <end position="160"/>
    </location>
</feature>
<evidence type="ECO:0000256" key="2">
    <source>
        <dbReference type="ARBA" id="ARBA00023015"/>
    </source>
</evidence>
<protein>
    <recommendedName>
        <fullName evidence="9">Transcription factor domain-containing protein</fullName>
    </recommendedName>
</protein>
<feature type="region of interest" description="Disordered" evidence="6">
    <location>
        <begin position="1"/>
        <end position="40"/>
    </location>
</feature>
<organism evidence="7 8">
    <name type="scientific">Kwoniella bestiolae CBS 10118</name>
    <dbReference type="NCBI Taxonomy" id="1296100"/>
    <lineage>
        <taxon>Eukaryota</taxon>
        <taxon>Fungi</taxon>
        <taxon>Dikarya</taxon>
        <taxon>Basidiomycota</taxon>
        <taxon>Agaricomycotina</taxon>
        <taxon>Tremellomycetes</taxon>
        <taxon>Tremellales</taxon>
        <taxon>Cryptococcaceae</taxon>
        <taxon>Kwoniella</taxon>
    </lineage>
</organism>
<dbReference type="KEGG" id="kbi:30204926"/>
<evidence type="ECO:0000256" key="3">
    <source>
        <dbReference type="ARBA" id="ARBA00023125"/>
    </source>
</evidence>
<dbReference type="GO" id="GO:0000976">
    <property type="term" value="F:transcription cis-regulatory region binding"/>
    <property type="evidence" value="ECO:0007669"/>
    <property type="project" value="TreeGrafter"/>
</dbReference>
<evidence type="ECO:0000256" key="5">
    <source>
        <dbReference type="ARBA" id="ARBA00023242"/>
    </source>
</evidence>
<evidence type="ECO:0000313" key="7">
    <source>
        <dbReference type="EMBL" id="WVW79878.1"/>
    </source>
</evidence>
<dbReference type="Proteomes" id="UP000092730">
    <property type="component" value="Chromosome 1"/>
</dbReference>
<gene>
    <name evidence="7" type="ORF">I302_101848</name>
</gene>
<feature type="region of interest" description="Disordered" evidence="6">
    <location>
        <begin position="739"/>
        <end position="766"/>
    </location>
</feature>
<reference evidence="7" key="2">
    <citation type="submission" date="2024-02" db="EMBL/GenBank/DDBJ databases">
        <title>Comparative genomics of Cryptococcus and Kwoniella reveals pathogenesis evolution and contrasting modes of karyotype evolution via chromosome fusion or intercentromeric recombination.</title>
        <authorList>
            <person name="Coelho M.A."/>
            <person name="David-Palma M."/>
            <person name="Shea T."/>
            <person name="Bowers K."/>
            <person name="McGinley-Smith S."/>
            <person name="Mohammad A.W."/>
            <person name="Gnirke A."/>
            <person name="Yurkov A.M."/>
            <person name="Nowrousian M."/>
            <person name="Sun S."/>
            <person name="Cuomo C.A."/>
            <person name="Heitman J."/>
        </authorList>
    </citation>
    <scope>NUCLEOTIDE SEQUENCE</scope>
    <source>
        <strain evidence="7">CBS 10118</strain>
    </source>
</reference>
<keyword evidence="4" id="KW-0804">Transcription</keyword>
<comment type="subcellular location">
    <subcellularLocation>
        <location evidence="1">Nucleus</location>
    </subcellularLocation>
</comment>
<evidence type="ECO:0008006" key="9">
    <source>
        <dbReference type="Google" id="ProtNLM"/>
    </source>
</evidence>
<dbReference type="PANTHER" id="PTHR31845:SF17">
    <property type="entry name" value="ZN(II)2CYS6 TRANSCRIPTION FACTOR (EUROFUNG)"/>
    <property type="match status" value="1"/>
</dbReference>
<dbReference type="GO" id="GO:0005634">
    <property type="term" value="C:nucleus"/>
    <property type="evidence" value="ECO:0007669"/>
    <property type="project" value="UniProtKB-SubCell"/>
</dbReference>